<organism evidence="10 11">
    <name type="scientific">Caballeronia hypogeia</name>
    <dbReference type="NCBI Taxonomy" id="1777140"/>
    <lineage>
        <taxon>Bacteria</taxon>
        <taxon>Pseudomonadati</taxon>
        <taxon>Pseudomonadota</taxon>
        <taxon>Betaproteobacteria</taxon>
        <taxon>Burkholderiales</taxon>
        <taxon>Burkholderiaceae</taxon>
        <taxon>Caballeronia</taxon>
    </lineage>
</organism>
<dbReference type="InterPro" id="IPR039672">
    <property type="entry name" value="MFS_2"/>
</dbReference>
<dbReference type="PANTHER" id="PTHR11328">
    <property type="entry name" value="MAJOR FACILITATOR SUPERFAMILY DOMAIN-CONTAINING PROTEIN"/>
    <property type="match status" value="1"/>
</dbReference>
<feature type="transmembrane region" description="Helical" evidence="8">
    <location>
        <begin position="121"/>
        <end position="145"/>
    </location>
</feature>
<dbReference type="GO" id="GO:0005886">
    <property type="term" value="C:plasma membrane"/>
    <property type="evidence" value="ECO:0007669"/>
    <property type="project" value="UniProtKB-SubCell"/>
</dbReference>
<feature type="transmembrane region" description="Helical" evidence="8">
    <location>
        <begin position="272"/>
        <end position="298"/>
    </location>
</feature>
<feature type="domain" description="Major facilitator superfamily (MFS) profile" evidence="9">
    <location>
        <begin position="240"/>
        <end position="458"/>
    </location>
</feature>
<dbReference type="PANTHER" id="PTHR11328:SF24">
    <property type="entry name" value="MAJOR FACILITATOR SUPERFAMILY (MFS) PROFILE DOMAIN-CONTAINING PROTEIN"/>
    <property type="match status" value="1"/>
</dbReference>
<keyword evidence="7 8" id="KW-0472">Membrane</keyword>
<keyword evidence="5 8" id="KW-0812">Transmembrane</keyword>
<feature type="transmembrane region" description="Helical" evidence="8">
    <location>
        <begin position="243"/>
        <end position="266"/>
    </location>
</feature>
<gene>
    <name evidence="10" type="primary">yicJ</name>
    <name evidence="10" type="ORF">AWB79_06053</name>
</gene>
<dbReference type="InterPro" id="IPR018043">
    <property type="entry name" value="Na/Gal_symport_CS"/>
</dbReference>
<evidence type="ECO:0000256" key="8">
    <source>
        <dbReference type="SAM" id="Phobius"/>
    </source>
</evidence>
<keyword evidence="4" id="KW-1003">Cell membrane</keyword>
<keyword evidence="6 8" id="KW-1133">Transmembrane helix</keyword>
<name>A0A158CVM2_9BURK</name>
<accession>A0A158CVM2</accession>
<evidence type="ECO:0000256" key="4">
    <source>
        <dbReference type="ARBA" id="ARBA00022475"/>
    </source>
</evidence>
<proteinExistence type="inferred from homology"/>
<evidence type="ECO:0000256" key="2">
    <source>
        <dbReference type="ARBA" id="ARBA00009617"/>
    </source>
</evidence>
<feature type="transmembrane region" description="Helical" evidence="8">
    <location>
        <begin position="91"/>
        <end position="109"/>
    </location>
</feature>
<dbReference type="PROSITE" id="PS00872">
    <property type="entry name" value="NA_GALACTOSIDE_SYMP"/>
    <property type="match status" value="1"/>
</dbReference>
<evidence type="ECO:0000256" key="3">
    <source>
        <dbReference type="ARBA" id="ARBA00022448"/>
    </source>
</evidence>
<dbReference type="GO" id="GO:0008643">
    <property type="term" value="P:carbohydrate transport"/>
    <property type="evidence" value="ECO:0007669"/>
    <property type="project" value="InterPro"/>
</dbReference>
<dbReference type="InterPro" id="IPR036259">
    <property type="entry name" value="MFS_trans_sf"/>
</dbReference>
<feature type="transmembrane region" description="Helical" evidence="8">
    <location>
        <begin position="412"/>
        <end position="435"/>
    </location>
</feature>
<evidence type="ECO:0000256" key="6">
    <source>
        <dbReference type="ARBA" id="ARBA00022989"/>
    </source>
</evidence>
<keyword evidence="11" id="KW-1185">Reference proteome</keyword>
<dbReference type="GO" id="GO:0015293">
    <property type="term" value="F:symporter activity"/>
    <property type="evidence" value="ECO:0007669"/>
    <property type="project" value="InterPro"/>
</dbReference>
<sequence length="458" mass="49661">MEQSLNSPAAEPQALSMGEKLSYGAGEIASNIAWNMVTGFLLFYYSDVALLPVAALGGLMLVTRVLDAIFDPMVGIIVDRTSSRYGKARPYLLYATVPFGILCVATFSVPELSPVGKLAYAYVTLTLLGLLYSLLYIPYSALLPLMTRNPAEKNQLGSFRSMGTSLASIFVYGLTMPIVGYVGAGNRQHGFTVAAVIMASISALLYLLVFRKCRERTQTSQVVQRVPVKTSIAQMFSNRVWRIVFIMALLIFIKLGVLVSSVAYFTKDVLQMPWMISVLLPLLSVAILIGGFSAGLFFKRYNKRVGNIAAIAISILLTLAMPFFQAQAGVFIALFVLSNIVTGVQAATTFVMMADAVEVHEMKFNNRADGLVVSSVSFGIKVGMAVGTALTAFALGWAGYNPADLTHKTSSVVASLFYVTPVVLMILQVICLSFYRYDEVRASRNHNAMQGEGAPKAL</sequence>
<feature type="transmembrane region" description="Helical" evidence="8">
    <location>
        <begin position="49"/>
        <end position="70"/>
    </location>
</feature>
<dbReference type="PROSITE" id="PS50850">
    <property type="entry name" value="MFS"/>
    <property type="match status" value="1"/>
</dbReference>
<dbReference type="NCBIfam" id="TIGR00792">
    <property type="entry name" value="gph"/>
    <property type="match status" value="1"/>
</dbReference>
<dbReference type="GO" id="GO:0006814">
    <property type="term" value="P:sodium ion transport"/>
    <property type="evidence" value="ECO:0007669"/>
    <property type="project" value="InterPro"/>
</dbReference>
<evidence type="ECO:0000259" key="9">
    <source>
        <dbReference type="PROSITE" id="PS50850"/>
    </source>
</evidence>
<comment type="similarity">
    <text evidence="2">Belongs to the sodium:galactoside symporter (TC 2.A.2) family.</text>
</comment>
<protein>
    <submittedName>
        <fullName evidence="10">Inner membrane symporter YicJ</fullName>
    </submittedName>
</protein>
<dbReference type="InterPro" id="IPR001927">
    <property type="entry name" value="Na/Gal_symport"/>
</dbReference>
<keyword evidence="3" id="KW-0813">Transport</keyword>
<evidence type="ECO:0000313" key="11">
    <source>
        <dbReference type="Proteomes" id="UP000054851"/>
    </source>
</evidence>
<evidence type="ECO:0000256" key="7">
    <source>
        <dbReference type="ARBA" id="ARBA00023136"/>
    </source>
</evidence>
<reference evidence="10" key="1">
    <citation type="submission" date="2016-01" db="EMBL/GenBank/DDBJ databases">
        <authorList>
            <person name="Peeters C."/>
        </authorList>
    </citation>
    <scope>NUCLEOTIDE SEQUENCE</scope>
    <source>
        <strain evidence="10">LMG 29322</strain>
    </source>
</reference>
<feature type="transmembrane region" description="Helical" evidence="8">
    <location>
        <begin position="190"/>
        <end position="210"/>
    </location>
</feature>
<dbReference type="RefSeq" id="WP_061171092.1">
    <property type="nucleotide sequence ID" value="NZ_FCOA02000029.1"/>
</dbReference>
<feature type="transmembrane region" description="Helical" evidence="8">
    <location>
        <begin position="305"/>
        <end position="324"/>
    </location>
</feature>
<evidence type="ECO:0000256" key="1">
    <source>
        <dbReference type="ARBA" id="ARBA00004651"/>
    </source>
</evidence>
<dbReference type="STRING" id="1777140.AWB79_06053"/>
<evidence type="ECO:0000313" key="10">
    <source>
        <dbReference type="EMBL" id="SAK86339.1"/>
    </source>
</evidence>
<comment type="caution">
    <text evidence="10">The sequence shown here is derived from an EMBL/GenBank/DDBJ whole genome shotgun (WGS) entry which is preliminary data.</text>
</comment>
<dbReference type="Gene3D" id="1.20.1250.20">
    <property type="entry name" value="MFS general substrate transporter like domains"/>
    <property type="match status" value="2"/>
</dbReference>
<dbReference type="InterPro" id="IPR020846">
    <property type="entry name" value="MFS_dom"/>
</dbReference>
<feature type="transmembrane region" description="Helical" evidence="8">
    <location>
        <begin position="378"/>
        <end position="400"/>
    </location>
</feature>
<dbReference type="Proteomes" id="UP000054851">
    <property type="component" value="Unassembled WGS sequence"/>
</dbReference>
<dbReference type="CDD" id="cd17332">
    <property type="entry name" value="MFS_MelB_like"/>
    <property type="match status" value="1"/>
</dbReference>
<feature type="transmembrane region" description="Helical" evidence="8">
    <location>
        <begin position="21"/>
        <end position="43"/>
    </location>
</feature>
<feature type="transmembrane region" description="Helical" evidence="8">
    <location>
        <begin position="166"/>
        <end position="184"/>
    </location>
</feature>
<evidence type="ECO:0000256" key="5">
    <source>
        <dbReference type="ARBA" id="ARBA00022692"/>
    </source>
</evidence>
<dbReference type="AlphaFoldDB" id="A0A158CVM2"/>
<comment type="subcellular location">
    <subcellularLocation>
        <location evidence="1">Cell membrane</location>
        <topology evidence="1">Multi-pass membrane protein</topology>
    </subcellularLocation>
</comment>
<feature type="transmembrane region" description="Helical" evidence="8">
    <location>
        <begin position="330"/>
        <end position="357"/>
    </location>
</feature>
<dbReference type="SUPFAM" id="SSF103473">
    <property type="entry name" value="MFS general substrate transporter"/>
    <property type="match status" value="1"/>
</dbReference>
<dbReference type="OrthoDB" id="181905at2"/>
<dbReference type="Pfam" id="PF13347">
    <property type="entry name" value="MFS_2"/>
    <property type="match status" value="1"/>
</dbReference>
<dbReference type="EMBL" id="FCOA02000029">
    <property type="protein sequence ID" value="SAK86339.1"/>
    <property type="molecule type" value="Genomic_DNA"/>
</dbReference>